<keyword evidence="2" id="KW-1185">Reference proteome</keyword>
<proteinExistence type="predicted"/>
<gene>
    <name evidence="1" type="ORF">ACEZ3G_06200</name>
</gene>
<protein>
    <submittedName>
        <fullName evidence="1">WxcM-like domain-containing protein</fullName>
    </submittedName>
</protein>
<evidence type="ECO:0000313" key="2">
    <source>
        <dbReference type="Proteomes" id="UP001595191"/>
    </source>
</evidence>
<dbReference type="Proteomes" id="UP001595191">
    <property type="component" value="Unassembled WGS sequence"/>
</dbReference>
<organism evidence="1 2">
    <name type="scientific">Meishania litoralis</name>
    <dbReference type="NCBI Taxonomy" id="3434685"/>
    <lineage>
        <taxon>Bacteria</taxon>
        <taxon>Pseudomonadati</taxon>
        <taxon>Bacteroidota</taxon>
        <taxon>Flavobacteriia</taxon>
        <taxon>Flavobacteriales</taxon>
        <taxon>Flavobacteriaceae</taxon>
        <taxon>Meishania</taxon>
    </lineage>
</organism>
<reference evidence="1" key="1">
    <citation type="submission" date="2024-09" db="EMBL/GenBank/DDBJ databases">
        <authorList>
            <person name="Liu J."/>
        </authorList>
    </citation>
    <scope>NUCLEOTIDE SEQUENCE</scope>
    <source>
        <strain evidence="1">NBU2967</strain>
    </source>
</reference>
<accession>A0ACC7LIK0</accession>
<dbReference type="EMBL" id="JBHFPV010000001">
    <property type="protein sequence ID" value="MFH6603061.1"/>
    <property type="molecule type" value="Genomic_DNA"/>
</dbReference>
<name>A0ACC7LIK0_9FLAO</name>
<comment type="caution">
    <text evidence="1">The sequence shown here is derived from an EMBL/GenBank/DDBJ whole genome shotgun (WGS) entry which is preliminary data.</text>
</comment>
<evidence type="ECO:0000313" key="1">
    <source>
        <dbReference type="EMBL" id="MFH6603061.1"/>
    </source>
</evidence>
<sequence>MEKAHLKTGSDHIDERGALRFFNNFNMEEVVRFYEIAPSSTAIIRAWQAHKEEKKWFYCHSGSFMVKLFKIDDFENPSPGLAVETFALNESDPMILVVPGGYANGFKAQAEGSKLMVFSNFSVSESQKDDFRYPLDQWPIKW</sequence>